<dbReference type="RefSeq" id="WP_038559043.1">
    <property type="nucleotide sequence ID" value="NZ_CP007481.1"/>
</dbReference>
<dbReference type="Gene3D" id="3.40.1370.10">
    <property type="match status" value="1"/>
</dbReference>
<dbReference type="STRING" id="1286528.NHE_0251"/>
<dbReference type="InterPro" id="IPR013005">
    <property type="entry name" value="Ribosomal_uL4-like"/>
</dbReference>
<evidence type="ECO:0000256" key="6">
    <source>
        <dbReference type="SAM" id="MobiDB-lite"/>
    </source>
</evidence>
<gene>
    <name evidence="5 7" type="primary">rplD</name>
    <name evidence="7" type="ORF">NHE_0251</name>
</gene>
<proteinExistence type="inferred from homology"/>
<dbReference type="HAMAP" id="MF_01328_B">
    <property type="entry name" value="Ribosomal_uL4_B"/>
    <property type="match status" value="1"/>
</dbReference>
<dbReference type="Proteomes" id="UP000023755">
    <property type="component" value="Chromosome"/>
</dbReference>
<accession>X5H3S2</accession>
<evidence type="ECO:0000256" key="5">
    <source>
        <dbReference type="HAMAP-Rule" id="MF_01328"/>
    </source>
</evidence>
<name>X5H3S2_9RICK</name>
<keyword evidence="2 5" id="KW-0689">Ribosomal protein</keyword>
<dbReference type="AlphaFoldDB" id="X5H3S2"/>
<evidence type="ECO:0000256" key="2">
    <source>
        <dbReference type="ARBA" id="ARBA00022980"/>
    </source>
</evidence>
<dbReference type="InterPro" id="IPR002136">
    <property type="entry name" value="Ribosomal_uL4"/>
</dbReference>
<comment type="similarity">
    <text evidence="1 5">Belongs to the universal ribosomal protein uL4 family.</text>
</comment>
<protein>
    <recommendedName>
        <fullName evidence="4 5">Large ribosomal subunit protein uL4</fullName>
    </recommendedName>
</protein>
<evidence type="ECO:0000256" key="4">
    <source>
        <dbReference type="ARBA" id="ARBA00035244"/>
    </source>
</evidence>
<dbReference type="HOGENOM" id="CLU_041575_5_1_5"/>
<dbReference type="GO" id="GO:0006412">
    <property type="term" value="P:translation"/>
    <property type="evidence" value="ECO:0007669"/>
    <property type="project" value="UniProtKB-UniRule"/>
</dbReference>
<evidence type="ECO:0000256" key="3">
    <source>
        <dbReference type="ARBA" id="ARBA00023274"/>
    </source>
</evidence>
<dbReference type="PANTHER" id="PTHR10746">
    <property type="entry name" value="50S RIBOSOMAL PROTEIN L4"/>
    <property type="match status" value="1"/>
</dbReference>
<dbReference type="OrthoDB" id="9803201at2"/>
<dbReference type="GO" id="GO:0005840">
    <property type="term" value="C:ribosome"/>
    <property type="evidence" value="ECO:0007669"/>
    <property type="project" value="UniProtKB-KW"/>
</dbReference>
<feature type="region of interest" description="Disordered" evidence="6">
    <location>
        <begin position="53"/>
        <end position="81"/>
    </location>
</feature>
<evidence type="ECO:0000313" key="7">
    <source>
        <dbReference type="EMBL" id="AHX11211.1"/>
    </source>
</evidence>
<organism evidence="7 8">
    <name type="scientific">Neorickettsia helminthoeca str. Oregon</name>
    <dbReference type="NCBI Taxonomy" id="1286528"/>
    <lineage>
        <taxon>Bacteria</taxon>
        <taxon>Pseudomonadati</taxon>
        <taxon>Pseudomonadota</taxon>
        <taxon>Alphaproteobacteria</taxon>
        <taxon>Rickettsiales</taxon>
        <taxon>Anaplasmataceae</taxon>
        <taxon>Neorickettsia</taxon>
    </lineage>
</organism>
<keyword evidence="5" id="KW-0694">RNA-binding</keyword>
<keyword evidence="5" id="KW-0699">rRNA-binding</keyword>
<dbReference type="PANTHER" id="PTHR10746:SF6">
    <property type="entry name" value="LARGE RIBOSOMAL SUBUNIT PROTEIN UL4M"/>
    <property type="match status" value="1"/>
</dbReference>
<evidence type="ECO:0000313" key="8">
    <source>
        <dbReference type="Proteomes" id="UP000023755"/>
    </source>
</evidence>
<dbReference type="GO" id="GO:1990904">
    <property type="term" value="C:ribonucleoprotein complex"/>
    <property type="evidence" value="ECO:0007669"/>
    <property type="project" value="UniProtKB-KW"/>
</dbReference>
<dbReference type="GO" id="GO:0019843">
    <property type="term" value="F:rRNA binding"/>
    <property type="evidence" value="ECO:0007669"/>
    <property type="project" value="UniProtKB-UniRule"/>
</dbReference>
<dbReference type="Pfam" id="PF00573">
    <property type="entry name" value="Ribosomal_L4"/>
    <property type="match status" value="1"/>
</dbReference>
<keyword evidence="3 5" id="KW-0687">Ribonucleoprotein</keyword>
<dbReference type="SUPFAM" id="SSF52166">
    <property type="entry name" value="Ribosomal protein L4"/>
    <property type="match status" value="1"/>
</dbReference>
<evidence type="ECO:0000256" key="1">
    <source>
        <dbReference type="ARBA" id="ARBA00010528"/>
    </source>
</evidence>
<dbReference type="EMBL" id="CP007481">
    <property type="protein sequence ID" value="AHX11211.1"/>
    <property type="molecule type" value="Genomic_DNA"/>
</dbReference>
<dbReference type="InterPro" id="IPR023574">
    <property type="entry name" value="Ribosomal_uL4_dom_sf"/>
</dbReference>
<comment type="function">
    <text evidence="5">Forms part of the polypeptide exit tunnel.</text>
</comment>
<dbReference type="GO" id="GO:0003735">
    <property type="term" value="F:structural constituent of ribosome"/>
    <property type="evidence" value="ECO:0007669"/>
    <property type="project" value="InterPro"/>
</dbReference>
<dbReference type="NCBIfam" id="TIGR03953">
    <property type="entry name" value="rplD_bact"/>
    <property type="match status" value="1"/>
</dbReference>
<comment type="subunit">
    <text evidence="5">Part of the 50S ribosomal subunit.</text>
</comment>
<reference evidence="7 8" key="1">
    <citation type="submission" date="2014-03" db="EMBL/GenBank/DDBJ databases">
        <title>Sequencing and Comparison of Genomes and Transcriptome Profiles of Human Ehrlichiosis Agents.</title>
        <authorList>
            <person name="Lin M."/>
            <person name="Daugherty S.C."/>
            <person name="Nagaraj S."/>
            <person name="Cheng Z."/>
            <person name="Xiong Q."/>
            <person name="Lin F.-Y."/>
            <person name="Sengamalay N."/>
            <person name="Ott S."/>
            <person name="Godinez A."/>
            <person name="Tallon L.J."/>
            <person name="Sadzewicz L."/>
            <person name="Fraser C.M."/>
            <person name="Dunning Hotopp J.C."/>
            <person name="Rikihisa Y."/>
        </authorList>
    </citation>
    <scope>NUCLEOTIDE SEQUENCE [LARGE SCALE GENOMIC DNA]</scope>
    <source>
        <strain evidence="7 8">Oregon</strain>
    </source>
</reference>
<comment type="function">
    <text evidence="5">One of the primary rRNA binding proteins, this protein initially binds near the 5'-end of the 23S rRNA. It is important during the early stages of 50S assembly. It makes multiple contacts with different domains of the 23S rRNA in the assembled 50S subunit and ribosome.</text>
</comment>
<dbReference type="KEGG" id="nhm:NHE_0251"/>
<sequence>MSSVEIGVLDFQTSGVSETVKVGSALFEAPFRPDLMSQVINWQLAKRRAGTHKTKGISEVSGTTRKPYRQKGTGRARQGSLRSPQFRTGGVIFGPVVRQHGFSVNKKVRNLALRSALSLRFSEGRLFALRDSNFPEPKASELAQWVSAHAELARGKKLLIVIDQRNDALLRAASNLHWVKVLWASSANVYDLVLSDFVLLEKASIDVLLERLSQ</sequence>
<keyword evidence="8" id="KW-1185">Reference proteome</keyword>